<proteinExistence type="predicted"/>
<evidence type="ECO:0000313" key="2">
    <source>
        <dbReference type="Proteomes" id="UP000287352"/>
    </source>
</evidence>
<name>A0A402A182_9CHLR</name>
<reference evidence="2" key="1">
    <citation type="submission" date="2018-12" db="EMBL/GenBank/DDBJ databases">
        <title>Tengunoibacter tsumagoiensis gen. nov., sp. nov., Dictyobacter kobayashii sp. nov., D. alpinus sp. nov., and D. joshuensis sp. nov. and description of Dictyobacteraceae fam. nov. within the order Ktedonobacterales isolated from Tengu-no-mugimeshi.</title>
        <authorList>
            <person name="Wang C.M."/>
            <person name="Zheng Y."/>
            <person name="Sakai Y."/>
            <person name="Toyoda A."/>
            <person name="Minakuchi Y."/>
            <person name="Abe K."/>
            <person name="Yokota A."/>
            <person name="Yabe S."/>
        </authorList>
    </citation>
    <scope>NUCLEOTIDE SEQUENCE [LARGE SCALE GENOMIC DNA]</scope>
    <source>
        <strain evidence="2">Uno3</strain>
    </source>
</reference>
<evidence type="ECO:0000313" key="1">
    <source>
        <dbReference type="EMBL" id="GCE12812.1"/>
    </source>
</evidence>
<dbReference type="OrthoDB" id="495863at2"/>
<dbReference type="Proteomes" id="UP000287352">
    <property type="component" value="Unassembled WGS sequence"/>
</dbReference>
<dbReference type="RefSeq" id="WP_126580398.1">
    <property type="nucleotide sequence ID" value="NZ_BIFR01000001.1"/>
</dbReference>
<keyword evidence="2" id="KW-1185">Reference proteome</keyword>
<sequence>MNLEEHLRNLRSSYAIGRVKPLVMLSDKDFQQSLDQEADLPLTPAEQAVFTKCAHFRVAALKAAREGNLAIADYLFTSTETLIESQDLSPVATLMMRSAHEAAVAYLDYRRQEYDSGTARIYRALAIDESLENDYGYGHYHLHRLRLLLNLIRLKRRQGEIAEAFQMSVAIVDYMEQKRFSLPFPTTWDAHALSHLAVEPRNFLFEQALFEILFMVVGREGDTEAMLQMLNAHTCSVLSEQCYLSPRLHRWLESLQALQDQQIDRYCLLIQPLLAAGPNDSLWLWYGLLLELVQLCQKWEIGEAQMLGHEIMADMTSWQWSRLPPSWKRISEQMMAYSHA</sequence>
<organism evidence="1 2">
    <name type="scientific">Tengunoibacter tsumagoiensis</name>
    <dbReference type="NCBI Taxonomy" id="2014871"/>
    <lineage>
        <taxon>Bacteria</taxon>
        <taxon>Bacillati</taxon>
        <taxon>Chloroflexota</taxon>
        <taxon>Ktedonobacteria</taxon>
        <taxon>Ktedonobacterales</taxon>
        <taxon>Dictyobacteraceae</taxon>
        <taxon>Tengunoibacter</taxon>
    </lineage>
</organism>
<gene>
    <name evidence="1" type="ORF">KTT_26710</name>
</gene>
<protein>
    <submittedName>
        <fullName evidence="1">Uncharacterized protein</fullName>
    </submittedName>
</protein>
<dbReference type="EMBL" id="BIFR01000001">
    <property type="protein sequence ID" value="GCE12812.1"/>
    <property type="molecule type" value="Genomic_DNA"/>
</dbReference>
<accession>A0A402A182</accession>
<comment type="caution">
    <text evidence="1">The sequence shown here is derived from an EMBL/GenBank/DDBJ whole genome shotgun (WGS) entry which is preliminary data.</text>
</comment>
<dbReference type="AlphaFoldDB" id="A0A402A182"/>